<keyword evidence="8" id="KW-1015">Disulfide bond</keyword>
<dbReference type="EMBL" id="JACFYF010000019">
    <property type="protein sequence ID" value="MBA5764364.1"/>
    <property type="molecule type" value="Genomic_DNA"/>
</dbReference>
<dbReference type="Proteomes" id="UP000571701">
    <property type="component" value="Unassembled WGS sequence"/>
</dbReference>
<feature type="disulfide bond" evidence="8">
    <location>
        <begin position="32"/>
        <end position="213"/>
    </location>
</feature>
<evidence type="ECO:0000313" key="12">
    <source>
        <dbReference type="EMBL" id="MBA5764364.1"/>
    </source>
</evidence>
<dbReference type="GO" id="GO:0016740">
    <property type="term" value="F:transferase activity"/>
    <property type="evidence" value="ECO:0007669"/>
    <property type="project" value="UniProtKB-KW"/>
</dbReference>
<reference evidence="12 13" key="1">
    <citation type="submission" date="2020-07" db="EMBL/GenBank/DDBJ databases">
        <title>Vibrio marinisediminis sp. nov., isolated from marine sediment.</title>
        <authorList>
            <person name="Ji X."/>
        </authorList>
    </citation>
    <scope>NUCLEOTIDE SEQUENCE [LARGE SCALE GENOMIC DNA]</scope>
    <source>
        <strain evidence="12 13">404</strain>
    </source>
</reference>
<dbReference type="InterPro" id="IPR031798">
    <property type="entry name" value="AlgX_C"/>
</dbReference>
<dbReference type="InterPro" id="IPR038639">
    <property type="entry name" value="AlgX_C_sf"/>
</dbReference>
<evidence type="ECO:0000256" key="8">
    <source>
        <dbReference type="PIRSR" id="PIRSR638639-51"/>
    </source>
</evidence>
<evidence type="ECO:0000256" key="4">
    <source>
        <dbReference type="ARBA" id="ARBA00022729"/>
    </source>
</evidence>
<sequence>MIRYIVLLVSCSLSLSISATPQYPITMITSLCEAAAVKENYSDDLASAAFPLVLDSDGWMNGGSRELSHEFIQSDLKDLKRFRKMLKKEGIDDIYIALVPPRTIEKDKFKHGNFNNKQELINAYRNQLTKLNSIGFMTSDLSQGMSSVEPAFYFKRDIHWRPEGAKVTAENIANKLSKGDLLEGIPAQTVSTYAIGMNVKSSSFFDQAMYELCGYKLPTEHAVRYETTPDVEIDLLSESLIPDIALIGTSYSANDNYHFDNFLKHALQRDVLNYAIAGGGEYGSWLNYFQARGDNATTPKIVVWELPSYSNPASYKDLRQIIPLANNGCEESESITTFSSKTTHRGKKEIIFDDALFDFKASELIMDIQTNDPLATSMEFRVWFESGFNYDFSIDLIDPATADGRFVFELANKDWDYRGKVLAIDLLSASYSSETSPLTLQGKICRNSFRG</sequence>
<evidence type="ECO:0000259" key="11">
    <source>
        <dbReference type="Pfam" id="PF16824"/>
    </source>
</evidence>
<dbReference type="UniPathway" id="UPA00286"/>
<dbReference type="Pfam" id="PF16824">
    <property type="entry name" value="CBM_26"/>
    <property type="match status" value="1"/>
</dbReference>
<dbReference type="GO" id="GO:0042597">
    <property type="term" value="C:periplasmic space"/>
    <property type="evidence" value="ECO:0007669"/>
    <property type="project" value="UniProtKB-SubCell"/>
</dbReference>
<dbReference type="CDD" id="cd14487">
    <property type="entry name" value="AlgX_C"/>
    <property type="match status" value="1"/>
</dbReference>
<comment type="pathway">
    <text evidence="2">Glycan biosynthesis; alginate biosynthesis.</text>
</comment>
<keyword evidence="13" id="KW-1185">Reference proteome</keyword>
<feature type="domain" description="AlgX/AlgJ SGNH hydrolase-like" evidence="10">
    <location>
        <begin position="56"/>
        <end position="307"/>
    </location>
</feature>
<dbReference type="InterPro" id="IPR031811">
    <property type="entry name" value="ALGX/ALGJ_SGNH-like"/>
</dbReference>
<evidence type="ECO:0000313" key="13">
    <source>
        <dbReference type="Proteomes" id="UP000571701"/>
    </source>
</evidence>
<gene>
    <name evidence="12" type="ORF">H2O73_18575</name>
</gene>
<evidence type="ECO:0000256" key="5">
    <source>
        <dbReference type="ARBA" id="ARBA00022764"/>
    </source>
</evidence>
<evidence type="ECO:0000256" key="1">
    <source>
        <dbReference type="ARBA" id="ARBA00004418"/>
    </source>
</evidence>
<evidence type="ECO:0000256" key="9">
    <source>
        <dbReference type="SAM" id="SignalP"/>
    </source>
</evidence>
<comment type="subcellular location">
    <subcellularLocation>
        <location evidence="1">Periplasm</location>
    </subcellularLocation>
</comment>
<feature type="signal peptide" evidence="9">
    <location>
        <begin position="1"/>
        <end position="19"/>
    </location>
</feature>
<feature type="active site" evidence="7">
    <location>
        <position position="157"/>
    </location>
</feature>
<dbReference type="Gene3D" id="2.60.120.1380">
    <property type="entry name" value="C-terminal carbohydrate-binding module"/>
    <property type="match status" value="1"/>
</dbReference>
<keyword evidence="3" id="KW-0808">Transferase</keyword>
<protein>
    <recommendedName>
        <fullName evidence="14">Alginate biosynthesis protein AlgX</fullName>
    </recommendedName>
</protein>
<feature type="disulfide bond" evidence="8">
    <location>
        <begin position="329"/>
        <end position="445"/>
    </location>
</feature>
<keyword evidence="4 9" id="KW-0732">Signal</keyword>
<feature type="domain" description="Alginate biosynthesis protein AlgX C-terminal carbohydrate-binding module" evidence="11">
    <location>
        <begin position="328"/>
        <end position="447"/>
    </location>
</feature>
<evidence type="ECO:0000256" key="7">
    <source>
        <dbReference type="PIRSR" id="PIRSR638639-50"/>
    </source>
</evidence>
<evidence type="ECO:0000259" key="10">
    <source>
        <dbReference type="Pfam" id="PF16822"/>
    </source>
</evidence>
<dbReference type="RefSeq" id="WP_182110417.1">
    <property type="nucleotide sequence ID" value="NZ_JACFYF010000019.1"/>
</dbReference>
<dbReference type="AlphaFoldDB" id="A0A7W2IVE7"/>
<evidence type="ECO:0000256" key="3">
    <source>
        <dbReference type="ARBA" id="ARBA00022679"/>
    </source>
</evidence>
<proteinExistence type="predicted"/>
<name>A0A7W2IVE7_9VIBR</name>
<evidence type="ECO:0000256" key="6">
    <source>
        <dbReference type="ARBA" id="ARBA00022841"/>
    </source>
</evidence>
<feature type="chain" id="PRO_5031194878" description="Alginate biosynthesis protein AlgX" evidence="9">
    <location>
        <begin position="20"/>
        <end position="451"/>
    </location>
</feature>
<accession>A0A7W2IVE7</accession>
<evidence type="ECO:0008006" key="14">
    <source>
        <dbReference type="Google" id="ProtNLM"/>
    </source>
</evidence>
<feature type="active site" description="Proton acceptor" evidence="7">
    <location>
        <position position="159"/>
    </location>
</feature>
<organism evidence="12 13">
    <name type="scientific">Vibrio marinisediminis</name>
    <dbReference type="NCBI Taxonomy" id="2758441"/>
    <lineage>
        <taxon>Bacteria</taxon>
        <taxon>Pseudomonadati</taxon>
        <taxon>Pseudomonadota</taxon>
        <taxon>Gammaproteobacteria</taxon>
        <taxon>Vibrionales</taxon>
        <taxon>Vibrionaceae</taxon>
        <taxon>Vibrio</taxon>
    </lineage>
</organism>
<feature type="active site" description="Nucleophile" evidence="7">
    <location>
        <position position="250"/>
    </location>
</feature>
<dbReference type="Pfam" id="PF16822">
    <property type="entry name" value="ALGX"/>
    <property type="match status" value="1"/>
</dbReference>
<dbReference type="GO" id="GO:0042121">
    <property type="term" value="P:alginic acid biosynthetic process"/>
    <property type="evidence" value="ECO:0007669"/>
    <property type="project" value="UniProtKB-UniPathway"/>
</dbReference>
<keyword evidence="6" id="KW-0016">Alginate biosynthesis</keyword>
<keyword evidence="5" id="KW-0574">Periplasm</keyword>
<evidence type="ECO:0000256" key="2">
    <source>
        <dbReference type="ARBA" id="ARBA00005182"/>
    </source>
</evidence>
<comment type="caution">
    <text evidence="12">The sequence shown here is derived from an EMBL/GenBank/DDBJ whole genome shotgun (WGS) entry which is preliminary data.</text>
</comment>